<keyword evidence="3" id="KW-1185">Reference proteome</keyword>
<name>A0A1Q8YH52_9BURK</name>
<protein>
    <recommendedName>
        <fullName evidence="1">N-acyl amino acid synthase FeeM catalytic core domain-containing protein</fullName>
    </recommendedName>
</protein>
<dbReference type="EMBL" id="MSYM01000008">
    <property type="protein sequence ID" value="OLP07333.1"/>
    <property type="molecule type" value="Genomic_DNA"/>
</dbReference>
<comment type="caution">
    <text evidence="2">The sequence shown here is derived from an EMBL/GenBank/DDBJ whole genome shotgun (WGS) entry which is preliminary data.</text>
</comment>
<evidence type="ECO:0000259" key="1">
    <source>
        <dbReference type="Pfam" id="PF21926"/>
    </source>
</evidence>
<evidence type="ECO:0000313" key="2">
    <source>
        <dbReference type="EMBL" id="OLP07333.1"/>
    </source>
</evidence>
<feature type="domain" description="N-acyl amino acid synthase FeeM catalytic core" evidence="1">
    <location>
        <begin position="54"/>
        <end position="213"/>
    </location>
</feature>
<accession>A0A1Q8YH52</accession>
<reference evidence="2 3" key="1">
    <citation type="submission" date="2017-01" db="EMBL/GenBank/DDBJ databases">
        <title>Genome sequence of Rhodoferax antarcticus ANT.BR, a psychrophilic purple nonsulfur bacterium from an Antarctic microbial mat.</title>
        <authorList>
            <person name="Baker J."/>
            <person name="Riester C."/>
            <person name="Skinner B."/>
            <person name="Newell A."/>
            <person name="Swingley W."/>
            <person name="Madigan M."/>
            <person name="Jung D."/>
            <person name="Asao M."/>
            <person name="Chen M."/>
            <person name="Loughlin P."/>
            <person name="Pan H."/>
            <person name="Lin S."/>
            <person name="Li N."/>
            <person name="Shaw J."/>
            <person name="Prado M."/>
            <person name="Sherman C."/>
            <person name="Li X."/>
            <person name="Tang J."/>
            <person name="Blankenship R."/>
            <person name="Zhao T."/>
            <person name="Touchman J."/>
            <person name="Sattley M."/>
        </authorList>
    </citation>
    <scope>NUCLEOTIDE SEQUENCE [LARGE SCALE GENOMIC DNA]</scope>
    <source>
        <strain evidence="2 3">ANT.BR</strain>
    </source>
</reference>
<dbReference type="Proteomes" id="UP000185911">
    <property type="component" value="Unassembled WGS sequence"/>
</dbReference>
<evidence type="ECO:0000313" key="3">
    <source>
        <dbReference type="Proteomes" id="UP000185911"/>
    </source>
</evidence>
<dbReference type="AlphaFoldDB" id="A0A1Q8YH52"/>
<gene>
    <name evidence="2" type="ORF">BLL52_1163</name>
</gene>
<dbReference type="Gene3D" id="3.40.630.30">
    <property type="match status" value="1"/>
</dbReference>
<dbReference type="SUPFAM" id="SSF55729">
    <property type="entry name" value="Acyl-CoA N-acyltransferases (Nat)"/>
    <property type="match status" value="1"/>
</dbReference>
<organism evidence="2 3">
    <name type="scientific">Rhodoferax antarcticus ANT.BR</name>
    <dbReference type="NCBI Taxonomy" id="1111071"/>
    <lineage>
        <taxon>Bacteria</taxon>
        <taxon>Pseudomonadati</taxon>
        <taxon>Pseudomonadota</taxon>
        <taxon>Betaproteobacteria</taxon>
        <taxon>Burkholderiales</taxon>
        <taxon>Comamonadaceae</taxon>
        <taxon>Rhodoferax</taxon>
    </lineage>
</organism>
<dbReference type="RefSeq" id="WP_075585678.1">
    <property type="nucleotide sequence ID" value="NZ_MSYM01000008.1"/>
</dbReference>
<dbReference type="Pfam" id="PF21926">
    <property type="entry name" value="FeeM"/>
    <property type="match status" value="1"/>
</dbReference>
<dbReference type="STRING" id="81479.RA876_00515"/>
<sequence>MSFGRALNQSLRKLVAFLPRPARFAIYRSFVECNAQPDRRLVLKIAETQEELQACFRLLHDAYVSSGFMKPDPSGMRVTIYHALPTTTTLCAKYDGEVVGTLSLIRESLFGFPLQAIFDLSQVRALKGQIAEVSALAVHPKFRKTGGTILFPLMKFMYNYCTTFFDTRHLVIAVNPNRIEMYESLLFFQRLSEKSVDNYDFANGAPAVGAALDLKTAPALFKQVYASKTLRRNMHHYFVEAVMPNIVLPTRRYFTTNDPVMTPALLDYFFNQHTQVFAKLDDHKKQLLHAIYNLSAFQPVLPTLRKRVAQASERSHQRYSVQCPGVFKVMESARECTYQLLVVDLSLHGFQVYSQVPLPLGCWGEASIQLGKSEKSFSQAKAVLERANGSPGFYGFQLAEPDLAWRKFVSAMQAGTTHEDLDNASRFLPDSA</sequence>
<dbReference type="InterPro" id="IPR054597">
    <property type="entry name" value="FeeM_cat"/>
</dbReference>
<proteinExistence type="predicted"/>
<dbReference type="InterPro" id="IPR016181">
    <property type="entry name" value="Acyl_CoA_acyltransferase"/>
</dbReference>